<dbReference type="AlphaFoldDB" id="A0A3M2RTU1"/>
<dbReference type="EMBL" id="NKUJ01000273">
    <property type="protein sequence ID" value="RMJ08717.1"/>
    <property type="molecule type" value="Genomic_DNA"/>
</dbReference>
<comment type="caution">
    <text evidence="2">The sequence shown here is derived from an EMBL/GenBank/DDBJ whole genome shotgun (WGS) entry which is preliminary data.</text>
</comment>
<gene>
    <name evidence="2" type="ORF">CDV36_011661</name>
</gene>
<protein>
    <recommendedName>
        <fullName evidence="4">Protein kinase domain-containing protein</fullName>
    </recommendedName>
</protein>
<dbReference type="STRING" id="2010991.A0A3M2RTU1"/>
<feature type="region of interest" description="Disordered" evidence="1">
    <location>
        <begin position="783"/>
        <end position="804"/>
    </location>
</feature>
<evidence type="ECO:0000313" key="3">
    <source>
        <dbReference type="Proteomes" id="UP000277212"/>
    </source>
</evidence>
<feature type="compositionally biased region" description="Acidic residues" evidence="1">
    <location>
        <begin position="500"/>
        <end position="512"/>
    </location>
</feature>
<evidence type="ECO:0000313" key="2">
    <source>
        <dbReference type="EMBL" id="RMJ08717.1"/>
    </source>
</evidence>
<feature type="compositionally biased region" description="Polar residues" evidence="1">
    <location>
        <begin position="454"/>
        <end position="464"/>
    </location>
</feature>
<evidence type="ECO:0008006" key="4">
    <source>
        <dbReference type="Google" id="ProtNLM"/>
    </source>
</evidence>
<dbReference type="Proteomes" id="UP000277212">
    <property type="component" value="Unassembled WGS sequence"/>
</dbReference>
<feature type="region of interest" description="Disordered" evidence="1">
    <location>
        <begin position="447"/>
        <end position="466"/>
    </location>
</feature>
<evidence type="ECO:0000256" key="1">
    <source>
        <dbReference type="SAM" id="MobiDB-lite"/>
    </source>
</evidence>
<proteinExistence type="predicted"/>
<feature type="region of interest" description="Disordered" evidence="1">
    <location>
        <begin position="494"/>
        <end position="554"/>
    </location>
</feature>
<name>A0A3M2RTU1_9HYPO</name>
<organism evidence="2 3">
    <name type="scientific">Fusarium kuroshium</name>
    <dbReference type="NCBI Taxonomy" id="2010991"/>
    <lineage>
        <taxon>Eukaryota</taxon>
        <taxon>Fungi</taxon>
        <taxon>Dikarya</taxon>
        <taxon>Ascomycota</taxon>
        <taxon>Pezizomycotina</taxon>
        <taxon>Sordariomycetes</taxon>
        <taxon>Hypocreomycetidae</taxon>
        <taxon>Hypocreales</taxon>
        <taxon>Nectriaceae</taxon>
        <taxon>Fusarium</taxon>
        <taxon>Fusarium solani species complex</taxon>
    </lineage>
</organism>
<feature type="region of interest" description="Disordered" evidence="1">
    <location>
        <begin position="1"/>
        <end position="93"/>
    </location>
</feature>
<feature type="compositionally biased region" description="Basic residues" evidence="1">
    <location>
        <begin position="783"/>
        <end position="793"/>
    </location>
</feature>
<sequence length="902" mass="102143">MADPEETLWLRQQLDQARAREKEARAREEAERREKEEAIAREQAERREKEAERREKEEAIAREQAERREKEAERREEEEAKAREQAERRKNQKTTLEEYLHNCHFRLYKQLRLADTSKSSTGFTKVEGKYYPKWLRPWTSFMNTQRQYHFDAIGKVCGNRRLFHQESTTEDLGAMIHRRRAGDENAIAYFEELAVEDPVWEILRPLWEEEEIRKEYRCIELGFSHNMRDSTQPSDGDLAREEEPSEGHERRRWTGPNKTKPNGTGVRTHLGGDESLAFVYDYKVPHTVTLEYLKPAVANEKLFMEVIERANSSTSRSDAEPRAQEKAEEQIAMALTQVFDHMVRYGVAYGYIPTGKSLLLLHIDQSNPQTLYCHPCVPDEDVGESSDGGDWTDDKVSYTAVAQLASFCLLSLRSQALRGASLDAASREAEATLRKWSEPYDGAARLIGAEDTDSPPSELSSEATDGSEFISHVVPADRKVKLRSRSSCRAAMDFCKDGKDDNDDDDDDDGSDGDLSRSRAGTDANKRKDRSWSSSSENEGGDKEEEESGISEPAPTRQYCTQACLLGLKRGQNLDDNCPNVLSHRTAKGGSRHAIDLNEFARLVGEQLRQNPYQYCEALDGWGKVGAIGVLFKLQLAPYGYTFVGKGSLPRHLGLLQHEGHVYAWLDKLQGEAVPVHLGLVRLDKHQGEAVPVHQGYILPGGARILCMMLMSWGGETVDTVMAGGAVTIDLQAEIRRSSQDVWAKGVDHGDERDANRLWNDERRRVMLVDFERATLPRLKHKQLSKVSKKRKRQGDLGGHDRKRFPLGHSLDLAIMPRGPHPYDRQSMSQYHAPNPPSPRLLAIHHAIAHILYLSAAGDYIDDILRDAEELGAREDGSTELGHLARLGLHGWSTGEVRGRRY</sequence>
<keyword evidence="3" id="KW-1185">Reference proteome</keyword>
<dbReference type="OrthoDB" id="2156052at2759"/>
<feature type="region of interest" description="Disordered" evidence="1">
    <location>
        <begin position="227"/>
        <end position="268"/>
    </location>
</feature>
<accession>A0A3M2RTU1</accession>
<reference evidence="2 3" key="1">
    <citation type="submission" date="2017-06" db="EMBL/GenBank/DDBJ databases">
        <title>Comparative genomic analysis of Ambrosia Fusariam Clade fungi.</title>
        <authorList>
            <person name="Stajich J.E."/>
            <person name="Carrillo J."/>
            <person name="Kijimoto T."/>
            <person name="Eskalen A."/>
            <person name="O'Donnell K."/>
            <person name="Kasson M."/>
        </authorList>
    </citation>
    <scope>NUCLEOTIDE SEQUENCE [LARGE SCALE GENOMIC DNA]</scope>
    <source>
        <strain evidence="2">UCR3666</strain>
    </source>
</reference>
<feature type="compositionally biased region" description="Basic and acidic residues" evidence="1">
    <location>
        <begin position="237"/>
        <end position="249"/>
    </location>
</feature>
<feature type="compositionally biased region" description="Basic and acidic residues" evidence="1">
    <location>
        <begin position="17"/>
        <end position="93"/>
    </location>
</feature>